<dbReference type="SUPFAM" id="SSF158544">
    <property type="entry name" value="GspK insert domain-like"/>
    <property type="match status" value="1"/>
</dbReference>
<comment type="caution">
    <text evidence="13">The sequence shown here is derived from an EMBL/GenBank/DDBJ whole genome shotgun (WGS) entry which is preliminary data.</text>
</comment>
<evidence type="ECO:0000256" key="9">
    <source>
        <dbReference type="ARBA" id="ARBA00023136"/>
    </source>
</evidence>
<keyword evidence="4 10" id="KW-1003">Cell membrane</keyword>
<keyword evidence="3 10" id="KW-0813">Transport</keyword>
<dbReference type="GO" id="GO:0009306">
    <property type="term" value="P:protein secretion"/>
    <property type="evidence" value="ECO:0007669"/>
    <property type="project" value="InterPro"/>
</dbReference>
<evidence type="ECO:0000259" key="12">
    <source>
        <dbReference type="Pfam" id="PF21687"/>
    </source>
</evidence>
<dbReference type="AlphaFoldDB" id="A0A397PJI3"/>
<dbReference type="RefSeq" id="WP_119034542.1">
    <property type="nucleotide sequence ID" value="NZ_QXDC01000002.1"/>
</dbReference>
<evidence type="ECO:0000256" key="6">
    <source>
        <dbReference type="ARBA" id="ARBA00022692"/>
    </source>
</evidence>
<dbReference type="Proteomes" id="UP000266568">
    <property type="component" value="Unassembled WGS sequence"/>
</dbReference>
<proteinExistence type="inferred from homology"/>
<keyword evidence="5 10" id="KW-0997">Cell inner membrane</keyword>
<dbReference type="Gene3D" id="1.10.40.60">
    <property type="entry name" value="EpsJ-like"/>
    <property type="match status" value="1"/>
</dbReference>
<dbReference type="GO" id="GO:0005886">
    <property type="term" value="C:plasma membrane"/>
    <property type="evidence" value="ECO:0007669"/>
    <property type="project" value="UniProtKB-SubCell"/>
</dbReference>
<evidence type="ECO:0000256" key="11">
    <source>
        <dbReference type="SAM" id="Phobius"/>
    </source>
</evidence>
<keyword evidence="9 10" id="KW-0472">Membrane</keyword>
<organism evidence="13 14">
    <name type="scientific">Hephaestia caeni</name>
    <dbReference type="NCBI Taxonomy" id="645617"/>
    <lineage>
        <taxon>Bacteria</taxon>
        <taxon>Pseudomonadati</taxon>
        <taxon>Pseudomonadota</taxon>
        <taxon>Alphaproteobacteria</taxon>
        <taxon>Sphingomonadales</taxon>
        <taxon>Sphingomonadaceae</taxon>
        <taxon>Hephaestia</taxon>
    </lineage>
</organism>
<dbReference type="OrthoDB" id="7349355at2"/>
<evidence type="ECO:0000256" key="8">
    <source>
        <dbReference type="ARBA" id="ARBA00022989"/>
    </source>
</evidence>
<dbReference type="PANTHER" id="PTHR38831:SF2">
    <property type="entry name" value="TYPE II SECRETION SYSTEM PROTEIN K"/>
    <property type="match status" value="1"/>
</dbReference>
<protein>
    <recommendedName>
        <fullName evidence="10">Type II secretion system protein K</fullName>
    </recommendedName>
</protein>
<accession>A0A397PJI3</accession>
<dbReference type="InterPro" id="IPR038072">
    <property type="entry name" value="GspK_central_sf"/>
</dbReference>
<feature type="domain" description="T2SS protein K first SAM-like" evidence="12">
    <location>
        <begin position="106"/>
        <end position="188"/>
    </location>
</feature>
<evidence type="ECO:0000256" key="5">
    <source>
        <dbReference type="ARBA" id="ARBA00022519"/>
    </source>
</evidence>
<comment type="subcellular location">
    <subcellularLocation>
        <location evidence="1 10">Cell inner membrane</location>
    </subcellularLocation>
</comment>
<dbReference type="PIRSF" id="PIRSF002786">
    <property type="entry name" value="XcpX"/>
    <property type="match status" value="1"/>
</dbReference>
<keyword evidence="14" id="KW-1185">Reference proteome</keyword>
<evidence type="ECO:0000256" key="1">
    <source>
        <dbReference type="ARBA" id="ARBA00004533"/>
    </source>
</evidence>
<gene>
    <name evidence="13" type="ORF">DFR49_0853</name>
</gene>
<comment type="similarity">
    <text evidence="2 10">Belongs to the GSP K family.</text>
</comment>
<keyword evidence="8 11" id="KW-1133">Transmembrane helix</keyword>
<name>A0A397PJI3_9SPHN</name>
<dbReference type="InterPro" id="IPR049031">
    <property type="entry name" value="T2SSK_SAM-like_1st"/>
</dbReference>
<evidence type="ECO:0000256" key="2">
    <source>
        <dbReference type="ARBA" id="ARBA00007246"/>
    </source>
</evidence>
<evidence type="ECO:0000313" key="14">
    <source>
        <dbReference type="Proteomes" id="UP000266568"/>
    </source>
</evidence>
<evidence type="ECO:0000256" key="3">
    <source>
        <dbReference type="ARBA" id="ARBA00022448"/>
    </source>
</evidence>
<dbReference type="EMBL" id="QXDC01000002">
    <property type="protein sequence ID" value="RIA46314.1"/>
    <property type="molecule type" value="Genomic_DNA"/>
</dbReference>
<dbReference type="PANTHER" id="PTHR38831">
    <property type="entry name" value="TYPE II SECRETION SYSTEM PROTEIN K"/>
    <property type="match status" value="1"/>
</dbReference>
<dbReference type="InterPro" id="IPR005628">
    <property type="entry name" value="GspK"/>
</dbReference>
<sequence length="281" mass="30064">MNKNEDGYALVAAVASIAVFAAMALTVLSATRMGIDDAAAEQSQLQASAAADAGVALALSGLMASDATQRWSLDGRERQLTFDGARLHVRIEDERGKVPISALDEPMATRLLEAVGLEGDRLLIARDSLLDWTDGDDEPRPFGAESAYYAVAGIRPTNGFLSSIEELGSIRGFDAALVQRVRPFATAYTSRAGFDPKFAHPLAIMIMEEGGFEGGPAAIDRARERSGQRTALEFSDATDLVGRPLTIIVEARLPDGSRAARRVVVEITGRSERPYLVRAAD</sequence>
<dbReference type="Pfam" id="PF21687">
    <property type="entry name" value="T2SSK_1st"/>
    <property type="match status" value="1"/>
</dbReference>
<evidence type="ECO:0000256" key="7">
    <source>
        <dbReference type="ARBA" id="ARBA00022927"/>
    </source>
</evidence>
<evidence type="ECO:0000313" key="13">
    <source>
        <dbReference type="EMBL" id="RIA46314.1"/>
    </source>
</evidence>
<keyword evidence="6 11" id="KW-0812">Transmembrane</keyword>
<reference evidence="13 14" key="1">
    <citation type="submission" date="2018-08" db="EMBL/GenBank/DDBJ databases">
        <title>Genomic Encyclopedia of Type Strains, Phase IV (KMG-IV): sequencing the most valuable type-strain genomes for metagenomic binning, comparative biology and taxonomic classification.</title>
        <authorList>
            <person name="Goeker M."/>
        </authorList>
    </citation>
    <scope>NUCLEOTIDE SEQUENCE [LARGE SCALE GENOMIC DNA]</scope>
    <source>
        <strain evidence="13 14">DSM 25527</strain>
    </source>
</reference>
<evidence type="ECO:0000256" key="4">
    <source>
        <dbReference type="ARBA" id="ARBA00022475"/>
    </source>
</evidence>
<feature type="transmembrane region" description="Helical" evidence="11">
    <location>
        <begin position="7"/>
        <end position="28"/>
    </location>
</feature>
<evidence type="ECO:0000256" key="10">
    <source>
        <dbReference type="PIRNR" id="PIRNR002786"/>
    </source>
</evidence>
<keyword evidence="7" id="KW-0653">Protein transport</keyword>